<feature type="domain" description="Acetyl-CoA hydrolase/transferase N-terminal" evidence="3">
    <location>
        <begin position="3"/>
        <end position="175"/>
    </location>
</feature>
<comment type="similarity">
    <text evidence="1">Belongs to the acetyl-CoA hydrolase/transferase family.</text>
</comment>
<dbReference type="InterPro" id="IPR038460">
    <property type="entry name" value="AcetylCoA_hyd_C_sf"/>
</dbReference>
<evidence type="ECO:0000313" key="6">
    <source>
        <dbReference type="Proteomes" id="UP000192790"/>
    </source>
</evidence>
<keyword evidence="2 5" id="KW-0808">Transferase</keyword>
<evidence type="ECO:0000259" key="4">
    <source>
        <dbReference type="Pfam" id="PF13336"/>
    </source>
</evidence>
<dbReference type="InterPro" id="IPR026888">
    <property type="entry name" value="AcetylCoA_hyd_C"/>
</dbReference>
<dbReference type="STRING" id="1122930.SAMN02745168_0944"/>
<dbReference type="GO" id="GO:0008775">
    <property type="term" value="F:acetate CoA-transferase activity"/>
    <property type="evidence" value="ECO:0007669"/>
    <property type="project" value="InterPro"/>
</dbReference>
<gene>
    <name evidence="5" type="ORF">SAMN02745168_0944</name>
</gene>
<dbReference type="SUPFAM" id="SSF100950">
    <property type="entry name" value="NagB/RpiA/CoA transferase-like"/>
    <property type="match status" value="2"/>
</dbReference>
<dbReference type="Pfam" id="PF02550">
    <property type="entry name" value="AcetylCoA_hydro"/>
    <property type="match status" value="1"/>
</dbReference>
<evidence type="ECO:0000256" key="1">
    <source>
        <dbReference type="ARBA" id="ARBA00009632"/>
    </source>
</evidence>
<organism evidence="5 6">
    <name type="scientific">Papillibacter cinnamivorans DSM 12816</name>
    <dbReference type="NCBI Taxonomy" id="1122930"/>
    <lineage>
        <taxon>Bacteria</taxon>
        <taxon>Bacillati</taxon>
        <taxon>Bacillota</taxon>
        <taxon>Clostridia</taxon>
        <taxon>Eubacteriales</taxon>
        <taxon>Oscillospiraceae</taxon>
        <taxon>Papillibacter</taxon>
    </lineage>
</organism>
<reference evidence="5 6" key="1">
    <citation type="submission" date="2017-04" db="EMBL/GenBank/DDBJ databases">
        <authorList>
            <person name="Afonso C.L."/>
            <person name="Miller P.J."/>
            <person name="Scott M.A."/>
            <person name="Spackman E."/>
            <person name="Goraichik I."/>
            <person name="Dimitrov K.M."/>
            <person name="Suarez D.L."/>
            <person name="Swayne D.E."/>
        </authorList>
    </citation>
    <scope>NUCLEOTIDE SEQUENCE [LARGE SCALE GENOMIC DNA]</scope>
    <source>
        <strain evidence="5 6">DSM 12816</strain>
    </source>
</reference>
<dbReference type="InterPro" id="IPR037171">
    <property type="entry name" value="NagB/RpiA_transferase-like"/>
</dbReference>
<dbReference type="GO" id="GO:0006083">
    <property type="term" value="P:acetate metabolic process"/>
    <property type="evidence" value="ECO:0007669"/>
    <property type="project" value="InterPro"/>
</dbReference>
<dbReference type="InterPro" id="IPR003702">
    <property type="entry name" value="ActCoA_hydro_N"/>
</dbReference>
<keyword evidence="6" id="KW-1185">Reference proteome</keyword>
<dbReference type="RefSeq" id="WP_084233587.1">
    <property type="nucleotide sequence ID" value="NZ_FWXW01000002.1"/>
</dbReference>
<proteinExistence type="inferred from homology"/>
<dbReference type="Pfam" id="PF13336">
    <property type="entry name" value="AcetylCoA_hyd_C"/>
    <property type="match status" value="1"/>
</dbReference>
<feature type="domain" description="Acetyl-CoA hydrolase/transferase C-terminal" evidence="4">
    <location>
        <begin position="269"/>
        <end position="421"/>
    </location>
</feature>
<dbReference type="AlphaFoldDB" id="A0A1W1ZBD8"/>
<accession>A0A1W1ZBD8</accession>
<dbReference type="Gene3D" id="3.30.750.70">
    <property type="entry name" value="4-hydroxybutyrate coenzyme like domains"/>
    <property type="match status" value="1"/>
</dbReference>
<evidence type="ECO:0000259" key="3">
    <source>
        <dbReference type="Pfam" id="PF02550"/>
    </source>
</evidence>
<sequence length="429" mass="47282">MWKEEYKRKRVTADEAVMHIRHGDKVMAGDLVNSAKELLDAMARNKEHFRDVSIYQMDPKDEVKYAQPGMEPYFRAATTFAGKQTRDAVNGGTGDFIPCFFHMIPEIIRTEIKPDVALVLVSPPDKDGYCSYGTMASNLPAAVETARLVIAEVNDRMPYTFGTYLHISEIDYLVEVSRPIFEVPPPAIGEVEQAIGEICASLIEDGATIQVGIGAVPEATLHMLKGKRDLGVHTELLGDGIIDLIEAGVITNKKKTFNPGKCIATIYNGTQKLYDYVDHNPRFELRPVDYTNDVRIICQHDNLVSINACLQVDLLGQVNSETIGGKQFSGIGGQVDFVRGASMSRGGKSILAFSSTTAGGKISKIVSFLERGSVVTTSRTDVDYAVTEYGYAKLRGKSIRERAKALIAIAHPKFQAQLSEEFEKAFFKL</sequence>
<dbReference type="InterPro" id="IPR046433">
    <property type="entry name" value="ActCoA_hydro"/>
</dbReference>
<protein>
    <submittedName>
        <fullName evidence="5">4-hydroxybutyrate CoA-transferase</fullName>
    </submittedName>
</protein>
<dbReference type="EMBL" id="FWXW01000002">
    <property type="protein sequence ID" value="SMC45744.1"/>
    <property type="molecule type" value="Genomic_DNA"/>
</dbReference>
<dbReference type="Gene3D" id="3.40.1080.20">
    <property type="entry name" value="Acetyl-CoA hydrolase/transferase C-terminal domain"/>
    <property type="match status" value="1"/>
</dbReference>
<dbReference type="Proteomes" id="UP000192790">
    <property type="component" value="Unassembled WGS sequence"/>
</dbReference>
<dbReference type="Gene3D" id="3.40.1080.10">
    <property type="entry name" value="Glutaconate Coenzyme A-transferase"/>
    <property type="match status" value="1"/>
</dbReference>
<dbReference type="PANTHER" id="PTHR21432:SF20">
    <property type="entry name" value="ACETYL-COA HYDROLASE"/>
    <property type="match status" value="1"/>
</dbReference>
<dbReference type="PANTHER" id="PTHR21432">
    <property type="entry name" value="ACETYL-COA HYDROLASE-RELATED"/>
    <property type="match status" value="1"/>
</dbReference>
<name>A0A1W1ZBD8_9FIRM</name>
<evidence type="ECO:0000313" key="5">
    <source>
        <dbReference type="EMBL" id="SMC45744.1"/>
    </source>
</evidence>
<evidence type="ECO:0000256" key="2">
    <source>
        <dbReference type="ARBA" id="ARBA00022679"/>
    </source>
</evidence>
<dbReference type="OrthoDB" id="9801795at2"/>